<sequence length="115" mass="12488">MMHWGAGAGFVIACSSPFRILGAGYEGWPWATPMRMEAEAIRIGLRFACTLGIKQIKICSDSLSVIQTLLVDGLGPPQIQEIPRSVGFQTPLTDRKLDAYMSSYGLNHSRESGSA</sequence>
<dbReference type="Pfam" id="PF13456">
    <property type="entry name" value="RVT_3"/>
    <property type="match status" value="1"/>
</dbReference>
<reference evidence="2" key="1">
    <citation type="journal article" date="2023" name="Nat. Commun.">
        <title>Diploid and tetraploid genomes of Acorus and the evolution of monocots.</title>
        <authorList>
            <person name="Ma L."/>
            <person name="Liu K.W."/>
            <person name="Li Z."/>
            <person name="Hsiao Y.Y."/>
            <person name="Qi Y."/>
            <person name="Fu T."/>
            <person name="Tang G.D."/>
            <person name="Zhang D."/>
            <person name="Sun W.H."/>
            <person name="Liu D.K."/>
            <person name="Li Y."/>
            <person name="Chen G.Z."/>
            <person name="Liu X.D."/>
            <person name="Liao X.Y."/>
            <person name="Jiang Y.T."/>
            <person name="Yu X."/>
            <person name="Hao Y."/>
            <person name="Huang J."/>
            <person name="Zhao X.W."/>
            <person name="Ke S."/>
            <person name="Chen Y.Y."/>
            <person name="Wu W.L."/>
            <person name="Hsu J.L."/>
            <person name="Lin Y.F."/>
            <person name="Huang M.D."/>
            <person name="Li C.Y."/>
            <person name="Huang L."/>
            <person name="Wang Z.W."/>
            <person name="Zhao X."/>
            <person name="Zhong W.Y."/>
            <person name="Peng D.H."/>
            <person name="Ahmad S."/>
            <person name="Lan S."/>
            <person name="Zhang J.S."/>
            <person name="Tsai W.C."/>
            <person name="Van de Peer Y."/>
            <person name="Liu Z.J."/>
        </authorList>
    </citation>
    <scope>NUCLEOTIDE SEQUENCE</scope>
    <source>
        <strain evidence="2">CP</strain>
    </source>
</reference>
<name>A0AAV9FFN4_ACOCL</name>
<dbReference type="CDD" id="cd06222">
    <property type="entry name" value="RNase_H_like"/>
    <property type="match status" value="1"/>
</dbReference>
<organism evidence="2 3">
    <name type="scientific">Acorus calamus</name>
    <name type="common">Sweet flag</name>
    <dbReference type="NCBI Taxonomy" id="4465"/>
    <lineage>
        <taxon>Eukaryota</taxon>
        <taxon>Viridiplantae</taxon>
        <taxon>Streptophyta</taxon>
        <taxon>Embryophyta</taxon>
        <taxon>Tracheophyta</taxon>
        <taxon>Spermatophyta</taxon>
        <taxon>Magnoliopsida</taxon>
        <taxon>Liliopsida</taxon>
        <taxon>Acoraceae</taxon>
        <taxon>Acorus</taxon>
    </lineage>
</organism>
<evidence type="ECO:0000313" key="2">
    <source>
        <dbReference type="EMBL" id="KAK1324521.1"/>
    </source>
</evidence>
<feature type="domain" description="RNase H type-1" evidence="1">
    <location>
        <begin position="6"/>
        <end position="69"/>
    </location>
</feature>
<accession>A0AAV9FFN4</accession>
<dbReference type="GO" id="GO:0004523">
    <property type="term" value="F:RNA-DNA hybrid ribonuclease activity"/>
    <property type="evidence" value="ECO:0007669"/>
    <property type="project" value="InterPro"/>
</dbReference>
<dbReference type="InterPro" id="IPR012337">
    <property type="entry name" value="RNaseH-like_sf"/>
</dbReference>
<dbReference type="GO" id="GO:0003676">
    <property type="term" value="F:nucleic acid binding"/>
    <property type="evidence" value="ECO:0007669"/>
    <property type="project" value="InterPro"/>
</dbReference>
<keyword evidence="3" id="KW-1185">Reference proteome</keyword>
<comment type="caution">
    <text evidence="2">The sequence shown here is derived from an EMBL/GenBank/DDBJ whole genome shotgun (WGS) entry which is preliminary data.</text>
</comment>
<dbReference type="Proteomes" id="UP001180020">
    <property type="component" value="Unassembled WGS sequence"/>
</dbReference>
<dbReference type="InterPro" id="IPR044730">
    <property type="entry name" value="RNase_H-like_dom_plant"/>
</dbReference>
<dbReference type="SUPFAM" id="SSF53098">
    <property type="entry name" value="Ribonuclease H-like"/>
    <property type="match status" value="1"/>
</dbReference>
<reference evidence="2" key="2">
    <citation type="submission" date="2023-06" db="EMBL/GenBank/DDBJ databases">
        <authorList>
            <person name="Ma L."/>
            <person name="Liu K.-W."/>
            <person name="Li Z."/>
            <person name="Hsiao Y.-Y."/>
            <person name="Qi Y."/>
            <person name="Fu T."/>
            <person name="Tang G."/>
            <person name="Zhang D."/>
            <person name="Sun W.-H."/>
            <person name="Liu D.-K."/>
            <person name="Li Y."/>
            <person name="Chen G.-Z."/>
            <person name="Liu X.-D."/>
            <person name="Liao X.-Y."/>
            <person name="Jiang Y.-T."/>
            <person name="Yu X."/>
            <person name="Hao Y."/>
            <person name="Huang J."/>
            <person name="Zhao X.-W."/>
            <person name="Ke S."/>
            <person name="Chen Y.-Y."/>
            <person name="Wu W.-L."/>
            <person name="Hsu J.-L."/>
            <person name="Lin Y.-F."/>
            <person name="Huang M.-D."/>
            <person name="Li C.-Y."/>
            <person name="Huang L."/>
            <person name="Wang Z.-W."/>
            <person name="Zhao X."/>
            <person name="Zhong W.-Y."/>
            <person name="Peng D.-H."/>
            <person name="Ahmad S."/>
            <person name="Lan S."/>
            <person name="Zhang J.-S."/>
            <person name="Tsai W.-C."/>
            <person name="Van De Peer Y."/>
            <person name="Liu Z.-J."/>
        </authorList>
    </citation>
    <scope>NUCLEOTIDE SEQUENCE</scope>
    <source>
        <strain evidence="2">CP</strain>
        <tissue evidence="2">Leaves</tissue>
    </source>
</reference>
<dbReference type="Gene3D" id="3.30.420.10">
    <property type="entry name" value="Ribonuclease H-like superfamily/Ribonuclease H"/>
    <property type="match status" value="1"/>
</dbReference>
<dbReference type="AlphaFoldDB" id="A0AAV9FFN4"/>
<evidence type="ECO:0000259" key="1">
    <source>
        <dbReference type="Pfam" id="PF13456"/>
    </source>
</evidence>
<dbReference type="InterPro" id="IPR002156">
    <property type="entry name" value="RNaseH_domain"/>
</dbReference>
<evidence type="ECO:0000313" key="3">
    <source>
        <dbReference type="Proteomes" id="UP001180020"/>
    </source>
</evidence>
<dbReference type="InterPro" id="IPR036397">
    <property type="entry name" value="RNaseH_sf"/>
</dbReference>
<dbReference type="EMBL" id="JAUJYO010000001">
    <property type="protein sequence ID" value="KAK1324521.1"/>
    <property type="molecule type" value="Genomic_DNA"/>
</dbReference>
<gene>
    <name evidence="2" type="ORF">QJS10_CPA01g00702</name>
</gene>
<proteinExistence type="predicted"/>
<protein>
    <recommendedName>
        <fullName evidence="1">RNase H type-1 domain-containing protein</fullName>
    </recommendedName>
</protein>